<dbReference type="InterPro" id="IPR018062">
    <property type="entry name" value="HTH_AraC-typ_CS"/>
</dbReference>
<sequence length="231" mass="25082">MMAGARAAYVGPGLDLAPHRTAVAVIALGLDQPFSLTYLDGPSARSDEASRSIALIRPGRLHHLTSRAKMAFIYLDALSDDFTSLDEARLEAAGDRLKAVLSQEGRLDDLCAALDLPQHRRADPRLAHSLRMLDQHPDAFAQFADLAQACGLSPSHCRTLFKQTAGVCFRRYRIWRRMASVAKSLALGHSLTEAAYAAGFASSAHLSFAFNKMFGLSPTALIKAGVRFELD</sequence>
<evidence type="ECO:0000256" key="3">
    <source>
        <dbReference type="ARBA" id="ARBA00023163"/>
    </source>
</evidence>
<reference evidence="5" key="1">
    <citation type="journal article" date="2018" name="Genome Announc.">
        <title>Draft Genome Sequence of "Candidatus Phycosocius bacilliformis," an Alphaproteobacterial Ectosymbiont of the Hydrocarbon-Producing Green Alga Botryococcus braunii.</title>
        <authorList>
            <person name="Tanabe Y."/>
            <person name="Yamaguchi H."/>
            <person name="Watanabe M.M."/>
        </authorList>
    </citation>
    <scope>NUCLEOTIDE SEQUENCE [LARGE SCALE GENOMIC DNA]</scope>
    <source>
        <strain evidence="5">BOTRYCO-2</strain>
    </source>
</reference>
<keyword evidence="1" id="KW-0805">Transcription regulation</keyword>
<gene>
    <name evidence="5" type="primary">rhaS</name>
    <name evidence="5" type="ORF">PbB2_01981</name>
</gene>
<dbReference type="GO" id="GO:0003700">
    <property type="term" value="F:DNA-binding transcription factor activity"/>
    <property type="evidence" value="ECO:0007669"/>
    <property type="project" value="InterPro"/>
</dbReference>
<dbReference type="InterPro" id="IPR050204">
    <property type="entry name" value="AraC_XylS_family_regulators"/>
</dbReference>
<evidence type="ECO:0000256" key="2">
    <source>
        <dbReference type="ARBA" id="ARBA00023125"/>
    </source>
</evidence>
<comment type="caution">
    <text evidence="5">The sequence shown here is derived from an EMBL/GenBank/DDBJ whole genome shotgun (WGS) entry which is preliminary data.</text>
</comment>
<evidence type="ECO:0000313" key="6">
    <source>
        <dbReference type="Proteomes" id="UP000245086"/>
    </source>
</evidence>
<dbReference type="InterPro" id="IPR009057">
    <property type="entry name" value="Homeodomain-like_sf"/>
</dbReference>
<dbReference type="GO" id="GO:0043565">
    <property type="term" value="F:sequence-specific DNA binding"/>
    <property type="evidence" value="ECO:0007669"/>
    <property type="project" value="InterPro"/>
</dbReference>
<dbReference type="InterPro" id="IPR018060">
    <property type="entry name" value="HTH_AraC"/>
</dbReference>
<dbReference type="PROSITE" id="PS01124">
    <property type="entry name" value="HTH_ARAC_FAMILY_2"/>
    <property type="match status" value="1"/>
</dbReference>
<evidence type="ECO:0000259" key="4">
    <source>
        <dbReference type="PROSITE" id="PS01124"/>
    </source>
</evidence>
<dbReference type="Gene3D" id="1.10.10.60">
    <property type="entry name" value="Homeodomain-like"/>
    <property type="match status" value="2"/>
</dbReference>
<accession>A0A2P2EB56</accession>
<dbReference type="SUPFAM" id="SSF46689">
    <property type="entry name" value="Homeodomain-like"/>
    <property type="match status" value="2"/>
</dbReference>
<keyword evidence="3" id="KW-0804">Transcription</keyword>
<dbReference type="Pfam" id="PF12833">
    <property type="entry name" value="HTH_18"/>
    <property type="match status" value="1"/>
</dbReference>
<dbReference type="Proteomes" id="UP000245086">
    <property type="component" value="Unassembled WGS sequence"/>
</dbReference>
<organism evidence="5 6">
    <name type="scientific">Candidatus Phycosocius bacilliformis</name>
    <dbReference type="NCBI Taxonomy" id="1445552"/>
    <lineage>
        <taxon>Bacteria</taxon>
        <taxon>Pseudomonadati</taxon>
        <taxon>Pseudomonadota</taxon>
        <taxon>Alphaproteobacteria</taxon>
        <taxon>Caulobacterales</taxon>
        <taxon>Caulobacterales incertae sedis</taxon>
        <taxon>Candidatus Phycosocius</taxon>
    </lineage>
</organism>
<dbReference type="PROSITE" id="PS00041">
    <property type="entry name" value="HTH_ARAC_FAMILY_1"/>
    <property type="match status" value="1"/>
</dbReference>
<protein>
    <submittedName>
        <fullName evidence="5">HTH-type transcriptional activator RhaS</fullName>
    </submittedName>
</protein>
<proteinExistence type="predicted"/>
<dbReference type="EMBL" id="BFBR01000005">
    <property type="protein sequence ID" value="GBF58307.1"/>
    <property type="molecule type" value="Genomic_DNA"/>
</dbReference>
<dbReference type="PANTHER" id="PTHR46796">
    <property type="entry name" value="HTH-TYPE TRANSCRIPTIONAL ACTIVATOR RHAS-RELATED"/>
    <property type="match status" value="1"/>
</dbReference>
<keyword evidence="6" id="KW-1185">Reference proteome</keyword>
<evidence type="ECO:0000256" key="1">
    <source>
        <dbReference type="ARBA" id="ARBA00023015"/>
    </source>
</evidence>
<dbReference type="SMART" id="SM00342">
    <property type="entry name" value="HTH_ARAC"/>
    <property type="match status" value="1"/>
</dbReference>
<feature type="domain" description="HTH araC/xylS-type" evidence="4">
    <location>
        <begin position="127"/>
        <end position="224"/>
    </location>
</feature>
<dbReference type="AlphaFoldDB" id="A0A2P2EB56"/>
<name>A0A2P2EB56_9PROT</name>
<keyword evidence="2" id="KW-0238">DNA-binding</keyword>
<evidence type="ECO:0000313" key="5">
    <source>
        <dbReference type="EMBL" id="GBF58307.1"/>
    </source>
</evidence>